<dbReference type="PROSITE" id="PS51186">
    <property type="entry name" value="GNAT"/>
    <property type="match status" value="1"/>
</dbReference>
<evidence type="ECO:0000256" key="2">
    <source>
        <dbReference type="ARBA" id="ARBA00022679"/>
    </source>
</evidence>
<sequence>MTLASQAPTIRPARPEDVPAVVAMVHELAEYERAPEQCHLTAEQLTAALFGPAPALFGHVAVDGRDEPLGFALWFLNFSTWEGVHGIYLEDLYVRPAARGSGAGRLLLATLAAICVERGYRRLEWWMIKWNPAAGFYASIGAVQMDEWVPYRLAGPALYGLAAQATAVPPHPHT</sequence>
<accession>A0A1C5IHZ8</accession>
<evidence type="ECO:0000313" key="5">
    <source>
        <dbReference type="EMBL" id="SCG57845.1"/>
    </source>
</evidence>
<gene>
    <name evidence="5" type="ORF">GA0070613_2871</name>
</gene>
<feature type="domain" description="N-acetyltransferase" evidence="4">
    <location>
        <begin position="8"/>
        <end position="164"/>
    </location>
</feature>
<dbReference type="Proteomes" id="UP000198221">
    <property type="component" value="Chromosome I"/>
</dbReference>
<organism evidence="5 6">
    <name type="scientific">Micromonospora inositola</name>
    <dbReference type="NCBI Taxonomy" id="47865"/>
    <lineage>
        <taxon>Bacteria</taxon>
        <taxon>Bacillati</taxon>
        <taxon>Actinomycetota</taxon>
        <taxon>Actinomycetes</taxon>
        <taxon>Micromonosporales</taxon>
        <taxon>Micromonosporaceae</taxon>
        <taxon>Micromonospora</taxon>
    </lineage>
</organism>
<dbReference type="CDD" id="cd04301">
    <property type="entry name" value="NAT_SF"/>
    <property type="match status" value="1"/>
</dbReference>
<evidence type="ECO:0000256" key="1">
    <source>
        <dbReference type="ARBA" id="ARBA00008694"/>
    </source>
</evidence>
<comment type="similarity">
    <text evidence="1">Belongs to the acetyltransferase family.</text>
</comment>
<evidence type="ECO:0000256" key="3">
    <source>
        <dbReference type="ARBA" id="ARBA00023315"/>
    </source>
</evidence>
<dbReference type="InterPro" id="IPR000182">
    <property type="entry name" value="GNAT_dom"/>
</dbReference>
<dbReference type="AlphaFoldDB" id="A0A1C5IHZ8"/>
<dbReference type="PANTHER" id="PTHR10545:SF29">
    <property type="entry name" value="GH14572P-RELATED"/>
    <property type="match status" value="1"/>
</dbReference>
<dbReference type="EMBL" id="LT607754">
    <property type="protein sequence ID" value="SCG57845.1"/>
    <property type="molecule type" value="Genomic_DNA"/>
</dbReference>
<name>A0A1C5IHZ8_9ACTN</name>
<dbReference type="PANTHER" id="PTHR10545">
    <property type="entry name" value="DIAMINE N-ACETYLTRANSFERASE"/>
    <property type="match status" value="1"/>
</dbReference>
<dbReference type="InterPro" id="IPR016181">
    <property type="entry name" value="Acyl_CoA_acyltransferase"/>
</dbReference>
<dbReference type="SUPFAM" id="SSF55729">
    <property type="entry name" value="Acyl-CoA N-acyltransferases (Nat)"/>
    <property type="match status" value="1"/>
</dbReference>
<dbReference type="FunFam" id="3.40.630.30:FF:000064">
    <property type="entry name" value="GNAT family acetyltransferase"/>
    <property type="match status" value="1"/>
</dbReference>
<evidence type="ECO:0000259" key="4">
    <source>
        <dbReference type="PROSITE" id="PS51186"/>
    </source>
</evidence>
<keyword evidence="3" id="KW-0012">Acyltransferase</keyword>
<keyword evidence="6" id="KW-1185">Reference proteome</keyword>
<dbReference type="InterPro" id="IPR051016">
    <property type="entry name" value="Diverse_Substrate_AcTransf"/>
</dbReference>
<dbReference type="Gene3D" id="3.40.630.30">
    <property type="match status" value="1"/>
</dbReference>
<dbReference type="Pfam" id="PF00583">
    <property type="entry name" value="Acetyltransf_1"/>
    <property type="match status" value="1"/>
</dbReference>
<protein>
    <submittedName>
        <fullName evidence="5">Acetyltransferase (GNAT) family protein</fullName>
    </submittedName>
</protein>
<proteinExistence type="inferred from homology"/>
<dbReference type="GO" id="GO:0008080">
    <property type="term" value="F:N-acetyltransferase activity"/>
    <property type="evidence" value="ECO:0007669"/>
    <property type="project" value="UniProtKB-ARBA"/>
</dbReference>
<evidence type="ECO:0000313" key="6">
    <source>
        <dbReference type="Proteomes" id="UP000198221"/>
    </source>
</evidence>
<reference evidence="6" key="1">
    <citation type="submission" date="2016-06" db="EMBL/GenBank/DDBJ databases">
        <authorList>
            <person name="Varghese N."/>
            <person name="Submissions Spin"/>
        </authorList>
    </citation>
    <scope>NUCLEOTIDE SEQUENCE [LARGE SCALE GENOMIC DNA]</scope>
    <source>
        <strain evidence="6">DSM 43819</strain>
    </source>
</reference>
<keyword evidence="2 5" id="KW-0808">Transferase</keyword>